<dbReference type="PROSITE" id="PS00086">
    <property type="entry name" value="CYTOCHROME_P450"/>
    <property type="match status" value="1"/>
</dbReference>
<feature type="binding site" description="axial binding residue" evidence="7">
    <location>
        <position position="437"/>
    </location>
    <ligand>
        <name>heme</name>
        <dbReference type="ChEBI" id="CHEBI:30413"/>
    </ligand>
    <ligandPart>
        <name>Fe</name>
        <dbReference type="ChEBI" id="CHEBI:18248"/>
    </ligandPart>
</feature>
<protein>
    <recommendedName>
        <fullName evidence="13">Cytochrome P450</fullName>
    </recommendedName>
</protein>
<evidence type="ECO:0000256" key="10">
    <source>
        <dbReference type="SAM" id="Phobius"/>
    </source>
</evidence>
<evidence type="ECO:0000256" key="7">
    <source>
        <dbReference type="PIRSR" id="PIRSR602401-1"/>
    </source>
</evidence>
<evidence type="ECO:0000256" key="3">
    <source>
        <dbReference type="ARBA" id="ARBA00022692"/>
    </source>
</evidence>
<evidence type="ECO:0000256" key="6">
    <source>
        <dbReference type="ARBA" id="ARBA00023004"/>
    </source>
</evidence>
<dbReference type="GO" id="GO:0010268">
    <property type="term" value="P:brassinosteroid homeostasis"/>
    <property type="evidence" value="ECO:0007669"/>
    <property type="project" value="TreeGrafter"/>
</dbReference>
<keyword evidence="8" id="KW-0560">Oxidoreductase</keyword>
<evidence type="ECO:0000256" key="5">
    <source>
        <dbReference type="ARBA" id="ARBA00022989"/>
    </source>
</evidence>
<name>A0AAV2D1N7_9ROSI</name>
<dbReference type="InterPro" id="IPR036396">
    <property type="entry name" value="Cyt_P450_sf"/>
</dbReference>
<keyword evidence="7 8" id="KW-0349">Heme</keyword>
<dbReference type="PANTHER" id="PTHR24286">
    <property type="entry name" value="CYTOCHROME P450 26"/>
    <property type="match status" value="1"/>
</dbReference>
<dbReference type="InterPro" id="IPR001128">
    <property type="entry name" value="Cyt_P450"/>
</dbReference>
<keyword evidence="3 10" id="KW-0812">Transmembrane</keyword>
<evidence type="ECO:0008006" key="13">
    <source>
        <dbReference type="Google" id="ProtNLM"/>
    </source>
</evidence>
<evidence type="ECO:0000256" key="1">
    <source>
        <dbReference type="ARBA" id="ARBA00004167"/>
    </source>
</evidence>
<dbReference type="GO" id="GO:0016125">
    <property type="term" value="P:sterol metabolic process"/>
    <property type="evidence" value="ECO:0007669"/>
    <property type="project" value="TreeGrafter"/>
</dbReference>
<evidence type="ECO:0000256" key="4">
    <source>
        <dbReference type="ARBA" id="ARBA00022723"/>
    </source>
</evidence>
<comment type="cofactor">
    <cofactor evidence="7">
        <name>heme</name>
        <dbReference type="ChEBI" id="CHEBI:30413"/>
    </cofactor>
</comment>
<dbReference type="AlphaFoldDB" id="A0AAV2D1N7"/>
<keyword evidence="4 7" id="KW-0479">Metal-binding</keyword>
<keyword evidence="10" id="KW-0472">Membrane</keyword>
<dbReference type="GO" id="GO:0004497">
    <property type="term" value="F:monooxygenase activity"/>
    <property type="evidence" value="ECO:0007669"/>
    <property type="project" value="UniProtKB-KW"/>
</dbReference>
<accession>A0AAV2D1N7</accession>
<dbReference type="GO" id="GO:0016132">
    <property type="term" value="P:brassinosteroid biosynthetic process"/>
    <property type="evidence" value="ECO:0007669"/>
    <property type="project" value="TreeGrafter"/>
</dbReference>
<reference evidence="11 12" key="1">
    <citation type="submission" date="2024-04" db="EMBL/GenBank/DDBJ databases">
        <authorList>
            <person name="Fracassetti M."/>
        </authorList>
    </citation>
    <scope>NUCLEOTIDE SEQUENCE [LARGE SCALE GENOMIC DNA]</scope>
</reference>
<dbReference type="EMBL" id="OZ034814">
    <property type="protein sequence ID" value="CAL1362881.1"/>
    <property type="molecule type" value="Genomic_DNA"/>
</dbReference>
<dbReference type="InterPro" id="IPR017972">
    <property type="entry name" value="Cyt_P450_CS"/>
</dbReference>
<organism evidence="11 12">
    <name type="scientific">Linum trigynum</name>
    <dbReference type="NCBI Taxonomy" id="586398"/>
    <lineage>
        <taxon>Eukaryota</taxon>
        <taxon>Viridiplantae</taxon>
        <taxon>Streptophyta</taxon>
        <taxon>Embryophyta</taxon>
        <taxon>Tracheophyta</taxon>
        <taxon>Spermatophyta</taxon>
        <taxon>Magnoliopsida</taxon>
        <taxon>eudicotyledons</taxon>
        <taxon>Gunneridae</taxon>
        <taxon>Pentapetalae</taxon>
        <taxon>rosids</taxon>
        <taxon>fabids</taxon>
        <taxon>Malpighiales</taxon>
        <taxon>Linaceae</taxon>
        <taxon>Linum</taxon>
    </lineage>
</organism>
<dbReference type="InterPro" id="IPR002401">
    <property type="entry name" value="Cyt_P450_E_grp-I"/>
</dbReference>
<keyword evidence="12" id="KW-1185">Reference proteome</keyword>
<dbReference type="Gene3D" id="1.10.630.10">
    <property type="entry name" value="Cytochrome P450"/>
    <property type="match status" value="1"/>
</dbReference>
<dbReference type="GO" id="GO:0005506">
    <property type="term" value="F:iron ion binding"/>
    <property type="evidence" value="ECO:0007669"/>
    <property type="project" value="InterPro"/>
</dbReference>
<dbReference type="SUPFAM" id="SSF48264">
    <property type="entry name" value="Cytochrome P450"/>
    <property type="match status" value="1"/>
</dbReference>
<dbReference type="PRINTS" id="PR00463">
    <property type="entry name" value="EP450I"/>
</dbReference>
<dbReference type="Proteomes" id="UP001497516">
    <property type="component" value="Chromosome 10"/>
</dbReference>
<keyword evidence="6 7" id="KW-0408">Iron</keyword>
<comment type="subcellular location">
    <subcellularLocation>
        <location evidence="1">Membrane</location>
        <topology evidence="1">Single-pass membrane protein</topology>
    </subcellularLocation>
</comment>
<dbReference type="GO" id="GO:0016020">
    <property type="term" value="C:membrane"/>
    <property type="evidence" value="ECO:0007669"/>
    <property type="project" value="UniProtKB-SubCell"/>
</dbReference>
<proteinExistence type="inferred from homology"/>
<evidence type="ECO:0000256" key="9">
    <source>
        <dbReference type="SAM" id="MobiDB-lite"/>
    </source>
</evidence>
<dbReference type="GO" id="GO:0020037">
    <property type="term" value="F:heme binding"/>
    <property type="evidence" value="ECO:0007669"/>
    <property type="project" value="InterPro"/>
</dbReference>
<keyword evidence="8" id="KW-0503">Monooxygenase</keyword>
<sequence>MWATEVVVSLVLGLVVVAVGQWVYRWRNPKCDKGTLPPGSMGLPFIGETFQFFSPSRSLDVPLFLSSRIQKYGKIFKTSVAGRAVVMSADPDFNHFILQQEGKLVELWYMDSFAELVGQRGPLKEVATAGSLHKNLKKLIQEHIGIESLKGDLLGFMDRVVNRTLDSWTTGRVEVRSATAKMTMDLSLSIMLGYDPLTTDPNLSKMFTEFRRGLLSFPLKLPGTVLHSCLQNQKKIITMITNTMKSKRDQRHDSSSSSTAETPTTGANYDMLDRLIDDEKLQTSVSDRGIGYVMFALLFANAETIPAVLTLVMKLLHENPLAMEELVKENEEILRARESKEGEVTWKEYKSMNFTMNVINEILRLNGSLGIIRRAIDDIHVNGYVIPKGWTIAVMPTAVHMNSDSYEDPLSFNPWRWKGTNASSKNFIPFGGGMRTCVGADYSRALMAVFVHVLVTKYRWKTIKGGEVYRAPTLQFGDGYYVELSRK</sequence>
<dbReference type="GO" id="GO:0016705">
    <property type="term" value="F:oxidoreductase activity, acting on paired donors, with incorporation or reduction of molecular oxygen"/>
    <property type="evidence" value="ECO:0007669"/>
    <property type="project" value="InterPro"/>
</dbReference>
<gene>
    <name evidence="11" type="ORF">LTRI10_LOCUS9668</name>
</gene>
<dbReference type="CDD" id="cd11043">
    <property type="entry name" value="CYP90-like"/>
    <property type="match status" value="1"/>
</dbReference>
<dbReference type="PANTHER" id="PTHR24286:SF320">
    <property type="entry name" value="CYTOCHROME P450"/>
    <property type="match status" value="1"/>
</dbReference>
<dbReference type="Pfam" id="PF00067">
    <property type="entry name" value="p450"/>
    <property type="match status" value="1"/>
</dbReference>
<evidence type="ECO:0000313" key="12">
    <source>
        <dbReference type="Proteomes" id="UP001497516"/>
    </source>
</evidence>
<feature type="region of interest" description="Disordered" evidence="9">
    <location>
        <begin position="245"/>
        <end position="266"/>
    </location>
</feature>
<keyword evidence="5 10" id="KW-1133">Transmembrane helix</keyword>
<comment type="similarity">
    <text evidence="2 8">Belongs to the cytochrome P450 family.</text>
</comment>
<evidence type="ECO:0000313" key="11">
    <source>
        <dbReference type="EMBL" id="CAL1362881.1"/>
    </source>
</evidence>
<evidence type="ECO:0000256" key="2">
    <source>
        <dbReference type="ARBA" id="ARBA00010617"/>
    </source>
</evidence>
<feature type="transmembrane region" description="Helical" evidence="10">
    <location>
        <begin position="6"/>
        <end position="24"/>
    </location>
</feature>
<evidence type="ECO:0000256" key="8">
    <source>
        <dbReference type="RuleBase" id="RU000461"/>
    </source>
</evidence>